<comment type="subcellular location">
    <subcellularLocation>
        <location evidence="1">Nucleus</location>
    </subcellularLocation>
</comment>
<feature type="compositionally biased region" description="Basic residues" evidence="7">
    <location>
        <begin position="152"/>
        <end position="164"/>
    </location>
</feature>
<keyword evidence="4" id="KW-0805">Transcription regulation</keyword>
<dbReference type="PANTHER" id="PTHR12549">
    <property type="entry name" value="JMJC DOMAIN-CONTAINING HISTONE DEMETHYLATION PROTEIN"/>
    <property type="match status" value="1"/>
</dbReference>
<evidence type="ECO:0000256" key="6">
    <source>
        <dbReference type="ARBA" id="ARBA00023242"/>
    </source>
</evidence>
<comment type="similarity">
    <text evidence="2">Belongs to the JARID1 histone demethylase family.</text>
</comment>
<keyword evidence="3" id="KW-0479">Metal-binding</keyword>
<feature type="region of interest" description="Disordered" evidence="7">
    <location>
        <begin position="143"/>
        <end position="180"/>
    </location>
</feature>
<dbReference type="GO" id="GO:0046872">
    <property type="term" value="F:metal ion binding"/>
    <property type="evidence" value="ECO:0007669"/>
    <property type="project" value="UniProtKB-KW"/>
</dbReference>
<feature type="region of interest" description="Disordered" evidence="7">
    <location>
        <begin position="556"/>
        <end position="576"/>
    </location>
</feature>
<dbReference type="Proteomes" id="UP001152523">
    <property type="component" value="Unassembled WGS sequence"/>
</dbReference>
<reference evidence="9" key="1">
    <citation type="submission" date="2022-07" db="EMBL/GenBank/DDBJ databases">
        <authorList>
            <person name="Macas J."/>
            <person name="Novak P."/>
            <person name="Neumann P."/>
        </authorList>
    </citation>
    <scope>NUCLEOTIDE SEQUENCE</scope>
</reference>
<dbReference type="EMBL" id="CAMAPF010000018">
    <property type="protein sequence ID" value="CAH9070928.1"/>
    <property type="molecule type" value="Genomic_DNA"/>
</dbReference>
<dbReference type="InterPro" id="IPR045109">
    <property type="entry name" value="LSDs-like"/>
</dbReference>
<feature type="region of interest" description="Disordered" evidence="7">
    <location>
        <begin position="1159"/>
        <end position="1193"/>
    </location>
</feature>
<feature type="region of interest" description="Disordered" evidence="7">
    <location>
        <begin position="187"/>
        <end position="206"/>
    </location>
</feature>
<feature type="compositionally biased region" description="Polar residues" evidence="7">
    <location>
        <begin position="971"/>
        <end position="982"/>
    </location>
</feature>
<dbReference type="Gene3D" id="2.60.120.650">
    <property type="entry name" value="Cupin"/>
    <property type="match status" value="1"/>
</dbReference>
<dbReference type="Pfam" id="PF10497">
    <property type="entry name" value="zf-4CXXC_R1"/>
    <property type="match status" value="1"/>
</dbReference>
<feature type="compositionally biased region" description="Basic residues" evidence="7">
    <location>
        <begin position="1184"/>
        <end position="1193"/>
    </location>
</feature>
<keyword evidence="6" id="KW-0539">Nucleus</keyword>
<dbReference type="AlphaFoldDB" id="A0AAV0CB97"/>
<dbReference type="PROSITE" id="PS51184">
    <property type="entry name" value="JMJC"/>
    <property type="match status" value="1"/>
</dbReference>
<evidence type="ECO:0000256" key="2">
    <source>
        <dbReference type="ARBA" id="ARBA00006801"/>
    </source>
</evidence>
<sequence>MDDIGGVREESETSGCKIELERCRLGDTPLKHDDLRRLLKKTRPVDGEEISHTDAEEMVTSQSGDNDSIRNKQTDSTDSCDKEERKVMEDMEVNPVKEDSEGDMDKQESGKDTTPEQLTPLIGTPAKDNDIAKKDASFIAKDFTEEKEGGAKKRKAAKRGKKSRTTVNREGNEGREEEAMDVVHEIADRHDERKGIEPKLPNDRAKEEWDHMENYCAPPVLECEKELIETGSAGKNKVSYEENLPSAEMVGGNGRPRRKSSLDARVKIKNIDVQFLELDEACKRRRKGRSGKAQPNLEDNEGPIKSKKTRRGEKGALTEDLEKEDKDEKVKGSADGPHDLRHRTSNNVGSLSKPRIRKDEDGNESNMCHQCQRNDKGTVVRCTSCKTKRYCLPCMATWYPGMTQEDFAEKCPVCLKNCNCKSCLRLEGPIRELKDIKVEFSKDEQVQYSKYILQVLLPFLRQYSAQQIREKETEARIQGVASSDVKLQNVDCSHDERMYCDMCKTSIFDFHRSCSNCSYDLCLTCSQELRNGNLQGNKEEVVAHYVDRGLCYMRGGPDKTSQDMSGDPDRTSEVMPDDFSKTIASRESQRFVKTNSINFPQPPFSLDSSKNDNMHYLSKSHGPCNEWKSEENGRIPCPPEDMGGCNMGTLELKHLLGENHVFELLAEAEELVRRFNLDDMPESSQRWCSCLKSIDEKDICKSNVRKAASREGSGDNYLYCPVAKDIQDEDLKHFRWHWLKGEPVVVSHVLETTSGLSWEPMVMWRACRQIKNLKHELLLDVAAINCMDWCEVDVNIHQFFKEYQKLTFEEDWPKILKLKDWPPSDLFEQRLPRHGAEFEHCLPFKAYTDPRNGYLNLAVKLPSDSLKPDMGPKTYIAYGVHPELGRGDSVTKLHCDMSDAINVLTHTHGTDLTPEQLSKINDRKNEHAKQDEQELRAVHELEKLTDESSRNGEYGESITYGNCAVGENESENSNGPIPSENYSVERKSVSSGGRARTDNETENSSGGALWDIFRREDVPKLEEYLRKHFMEFRHIYCCRVSQVVHPIHDQCFYLTVEHKKRLKVEYGVEPWTFIQKLGDAVFIPAGCPHQVRNLKSCIKVALDFVSPENVPECMRLTEEFRTLPKNHRAKEDKLEVKKMMIHAVRDAVKVLKNSYSQVASKEAGKEDELTESQVSPSLSPSRKQSSRQRRRTR</sequence>
<evidence type="ECO:0000256" key="5">
    <source>
        <dbReference type="ARBA" id="ARBA00023163"/>
    </source>
</evidence>
<accession>A0AAV0CB97</accession>
<proteinExistence type="inferred from homology"/>
<name>A0AAV0CB97_9ASTE</name>
<evidence type="ECO:0000256" key="4">
    <source>
        <dbReference type="ARBA" id="ARBA00023015"/>
    </source>
</evidence>
<dbReference type="SMART" id="SM00558">
    <property type="entry name" value="JmjC"/>
    <property type="match status" value="1"/>
</dbReference>
<feature type="region of interest" description="Disordered" evidence="7">
    <location>
        <begin position="964"/>
        <end position="1003"/>
    </location>
</feature>
<dbReference type="PANTHER" id="PTHR12549:SF11">
    <property type="entry name" value="LYSINE-SPECIFIC DEMETHYLASE JMJ25"/>
    <property type="match status" value="1"/>
</dbReference>
<protein>
    <recommendedName>
        <fullName evidence="8">JmjC domain-containing protein</fullName>
    </recommendedName>
</protein>
<feature type="compositionally biased region" description="Basic and acidic residues" evidence="7">
    <location>
        <begin position="25"/>
        <end position="55"/>
    </location>
</feature>
<dbReference type="GO" id="GO:0003712">
    <property type="term" value="F:transcription coregulator activity"/>
    <property type="evidence" value="ECO:0007669"/>
    <property type="project" value="TreeGrafter"/>
</dbReference>
<evidence type="ECO:0000313" key="9">
    <source>
        <dbReference type="EMBL" id="CAH9070928.1"/>
    </source>
</evidence>
<feature type="region of interest" description="Disordered" evidence="7">
    <location>
        <begin position="25"/>
        <end position="130"/>
    </location>
</feature>
<evidence type="ECO:0000256" key="1">
    <source>
        <dbReference type="ARBA" id="ARBA00004123"/>
    </source>
</evidence>
<dbReference type="GO" id="GO:0031490">
    <property type="term" value="F:chromatin DNA binding"/>
    <property type="evidence" value="ECO:0007669"/>
    <property type="project" value="TreeGrafter"/>
</dbReference>
<dbReference type="GO" id="GO:0000118">
    <property type="term" value="C:histone deacetylase complex"/>
    <property type="evidence" value="ECO:0007669"/>
    <property type="project" value="TreeGrafter"/>
</dbReference>
<evidence type="ECO:0000256" key="7">
    <source>
        <dbReference type="SAM" id="MobiDB-lite"/>
    </source>
</evidence>
<dbReference type="GO" id="GO:0000785">
    <property type="term" value="C:chromatin"/>
    <property type="evidence" value="ECO:0007669"/>
    <property type="project" value="TreeGrafter"/>
</dbReference>
<organism evidence="9 10">
    <name type="scientific">Cuscuta epithymum</name>
    <dbReference type="NCBI Taxonomy" id="186058"/>
    <lineage>
        <taxon>Eukaryota</taxon>
        <taxon>Viridiplantae</taxon>
        <taxon>Streptophyta</taxon>
        <taxon>Embryophyta</taxon>
        <taxon>Tracheophyta</taxon>
        <taxon>Spermatophyta</taxon>
        <taxon>Magnoliopsida</taxon>
        <taxon>eudicotyledons</taxon>
        <taxon>Gunneridae</taxon>
        <taxon>Pentapetalae</taxon>
        <taxon>asterids</taxon>
        <taxon>lamiids</taxon>
        <taxon>Solanales</taxon>
        <taxon>Convolvulaceae</taxon>
        <taxon>Cuscuteae</taxon>
        <taxon>Cuscuta</taxon>
        <taxon>Cuscuta subgen. Cuscuta</taxon>
    </lineage>
</organism>
<keyword evidence="10" id="KW-1185">Reference proteome</keyword>
<feature type="domain" description="JmjC" evidence="8">
    <location>
        <begin position="850"/>
        <end position="1121"/>
    </location>
</feature>
<feature type="region of interest" description="Disordered" evidence="7">
    <location>
        <begin position="284"/>
        <end position="368"/>
    </location>
</feature>
<dbReference type="GO" id="GO:0006357">
    <property type="term" value="P:regulation of transcription by RNA polymerase II"/>
    <property type="evidence" value="ECO:0007669"/>
    <property type="project" value="TreeGrafter"/>
</dbReference>
<comment type="caution">
    <text evidence="9">The sequence shown here is derived from an EMBL/GenBank/DDBJ whole genome shotgun (WGS) entry which is preliminary data.</text>
</comment>
<gene>
    <name evidence="9" type="ORF">CEPIT_LOCUS3658</name>
</gene>
<evidence type="ECO:0000256" key="3">
    <source>
        <dbReference type="ARBA" id="ARBA00022723"/>
    </source>
</evidence>
<dbReference type="InterPro" id="IPR018866">
    <property type="entry name" value="Znf-4CXXC_R1"/>
</dbReference>
<keyword evidence="5" id="KW-0804">Transcription</keyword>
<feature type="compositionally biased region" description="Basic and acidic residues" evidence="7">
    <location>
        <begin position="323"/>
        <end position="339"/>
    </location>
</feature>
<feature type="compositionally biased region" description="Basic and acidic residues" evidence="7">
    <location>
        <begin position="67"/>
        <end position="114"/>
    </location>
</feature>
<dbReference type="SUPFAM" id="SSF51197">
    <property type="entry name" value="Clavaminate synthase-like"/>
    <property type="match status" value="1"/>
</dbReference>
<evidence type="ECO:0000313" key="10">
    <source>
        <dbReference type="Proteomes" id="UP001152523"/>
    </source>
</evidence>
<evidence type="ECO:0000259" key="8">
    <source>
        <dbReference type="PROSITE" id="PS51184"/>
    </source>
</evidence>
<dbReference type="InterPro" id="IPR003347">
    <property type="entry name" value="JmjC_dom"/>
</dbReference>
<dbReference type="Pfam" id="PF02373">
    <property type="entry name" value="JmjC"/>
    <property type="match status" value="1"/>
</dbReference>
<dbReference type="GO" id="GO:0032454">
    <property type="term" value="F:histone H3K9 demethylase activity"/>
    <property type="evidence" value="ECO:0007669"/>
    <property type="project" value="InterPro"/>
</dbReference>
<feature type="compositionally biased region" description="Basic and acidic residues" evidence="7">
    <location>
        <begin position="556"/>
        <end position="572"/>
    </location>
</feature>